<feature type="domain" description="Transglutaminase-like" evidence="2">
    <location>
        <begin position="226"/>
        <end position="291"/>
    </location>
</feature>
<dbReference type="InterPro" id="IPR038765">
    <property type="entry name" value="Papain-like_cys_pep_sf"/>
</dbReference>
<sequence length="863" mass="98736">MGCVASTAGSKNNTFHKALPTEEQEEADQQYIKEVTEVGISTASEETKIKTSRSQTRSSSKTPTHTELEQSPRQSKIKTPRSRNRSRTKSARHSEFENEDGENFLLEGNWEVEKGKDEGVDFFHPSYPAPSPQRTSLQLDKYDFYDADRRGLTYIKVHLNNNAIFLETPPKTSSSFSELAEYLTKDFSTDVYKVRAITVWISAQNVRTHDYGDNIEENTPLAYMKLIKENRGTFAGLFALICRAAKIPCVIVRGVCKTGHYVIGEKDFDDSPSTWNAVYFDGQWNIIHPFFICTPLVNSTSDASWRLVYEGNKDLPATYSKKRVFNEFFFCPNPEDFIHVCFPDRLFTDWQLLETKLEMNQFVCLPYLRPYFFQFGFKLKNEQTCEIEMKDNVVSIEMEGKKDLLEGQAVSCNVYTQSEGETSTSDWATYIICGRIIDSWKVEMRFPVKGVYKCALFAIHKNHNFWLGDFKITCHSVSQSFGQLPIDPGTVGWGPSQACNDSGLCAPSHIGGIVQVRENEVHVFKFLLMKYVTVKIDLVNDLMSKELLEKSVEKRYDRKNKELDIVVTIPGRGEYALRIYVMSSTGEYENICNYLLTDSDTKFPKTKRETVPQKKARERLRQGTIGDNPDVLQKAIEDCEKFKVDQDGDMDRARRRLHYLQLKKGLREAIMRRNHHILDKAIDEAIDSPYRDVLKPNIEQADALLTQLINLESHCHDVLEIKQTTISELANYANPPRDVYETMKATYFLLQEDKGYLESWAHIQGLLHKQGKDSIISKIRDFNGDVEQKSLNAAEKILNTVSEDKIHSASAGAASFYKWSTNVIKEIREGTFQQNTSQNATDDTQLIEEDFSDSPLDNDESHS</sequence>
<evidence type="ECO:0000256" key="1">
    <source>
        <dbReference type="SAM" id="MobiDB-lite"/>
    </source>
</evidence>
<reference evidence="3 4" key="1">
    <citation type="submission" date="2024-11" db="EMBL/GenBank/DDBJ databases">
        <title>Chromosome-level genome assembly of the freshwater bivalve Anodonta woodiana.</title>
        <authorList>
            <person name="Chen X."/>
        </authorList>
    </citation>
    <scope>NUCLEOTIDE SEQUENCE [LARGE SCALE GENOMIC DNA]</scope>
    <source>
        <strain evidence="3">MN2024</strain>
        <tissue evidence="3">Gills</tissue>
    </source>
</reference>
<dbReference type="PANTHER" id="PTHR47020">
    <property type="entry name" value="HILLARIN"/>
    <property type="match status" value="1"/>
</dbReference>
<feature type="compositionally biased region" description="Basic residues" evidence="1">
    <location>
        <begin position="75"/>
        <end position="91"/>
    </location>
</feature>
<keyword evidence="4" id="KW-1185">Reference proteome</keyword>
<dbReference type="SMART" id="SM00460">
    <property type="entry name" value="TGc"/>
    <property type="match status" value="1"/>
</dbReference>
<evidence type="ECO:0000313" key="3">
    <source>
        <dbReference type="EMBL" id="KAL3866559.1"/>
    </source>
</evidence>
<gene>
    <name evidence="3" type="ORF">ACJMK2_043848</name>
</gene>
<dbReference type="Gene3D" id="1.20.920.20">
    <property type="match status" value="1"/>
</dbReference>
<protein>
    <recommendedName>
        <fullName evidence="2">Transglutaminase-like domain-containing protein</fullName>
    </recommendedName>
</protein>
<organism evidence="3 4">
    <name type="scientific">Sinanodonta woodiana</name>
    <name type="common">Chinese pond mussel</name>
    <name type="synonym">Anodonta woodiana</name>
    <dbReference type="NCBI Taxonomy" id="1069815"/>
    <lineage>
        <taxon>Eukaryota</taxon>
        <taxon>Metazoa</taxon>
        <taxon>Spiralia</taxon>
        <taxon>Lophotrochozoa</taxon>
        <taxon>Mollusca</taxon>
        <taxon>Bivalvia</taxon>
        <taxon>Autobranchia</taxon>
        <taxon>Heteroconchia</taxon>
        <taxon>Palaeoheterodonta</taxon>
        <taxon>Unionida</taxon>
        <taxon>Unionoidea</taxon>
        <taxon>Unionidae</taxon>
        <taxon>Unioninae</taxon>
        <taxon>Sinanodonta</taxon>
    </lineage>
</organism>
<dbReference type="InterPro" id="IPR056564">
    <property type="entry name" value="Ig-like_KY"/>
</dbReference>
<dbReference type="PANTHER" id="PTHR47020:SF1">
    <property type="entry name" value="HILLARIN"/>
    <property type="match status" value="1"/>
</dbReference>
<dbReference type="Pfam" id="PF23265">
    <property type="entry name" value="Ig-like_KY"/>
    <property type="match status" value="1"/>
</dbReference>
<feature type="compositionally biased region" description="Polar residues" evidence="1">
    <location>
        <begin position="833"/>
        <end position="844"/>
    </location>
</feature>
<dbReference type="AlphaFoldDB" id="A0ABD3VY71"/>
<dbReference type="Pfam" id="PF01841">
    <property type="entry name" value="Transglut_core"/>
    <property type="match status" value="1"/>
</dbReference>
<accession>A0ABD3VY71</accession>
<feature type="compositionally biased region" description="Low complexity" evidence="1">
    <location>
        <begin position="52"/>
        <end position="63"/>
    </location>
</feature>
<name>A0ABD3VY71_SINWO</name>
<feature type="region of interest" description="Disordered" evidence="1">
    <location>
        <begin position="833"/>
        <end position="863"/>
    </location>
</feature>
<feature type="compositionally biased region" description="Acidic residues" evidence="1">
    <location>
        <begin position="845"/>
        <end position="863"/>
    </location>
</feature>
<dbReference type="EMBL" id="JBJQND010000009">
    <property type="protein sequence ID" value="KAL3866559.1"/>
    <property type="molecule type" value="Genomic_DNA"/>
</dbReference>
<evidence type="ECO:0000313" key="4">
    <source>
        <dbReference type="Proteomes" id="UP001634394"/>
    </source>
</evidence>
<dbReference type="InterPro" id="IPR053041">
    <property type="entry name" value="Transglut-like_Superfamily_Mod"/>
</dbReference>
<dbReference type="InterPro" id="IPR002931">
    <property type="entry name" value="Transglutaminase-like"/>
</dbReference>
<feature type="region of interest" description="Disordered" evidence="1">
    <location>
        <begin position="1"/>
        <end position="100"/>
    </location>
</feature>
<proteinExistence type="predicted"/>
<dbReference type="Proteomes" id="UP001634394">
    <property type="component" value="Unassembled WGS sequence"/>
</dbReference>
<evidence type="ECO:0000259" key="2">
    <source>
        <dbReference type="SMART" id="SM00460"/>
    </source>
</evidence>
<dbReference type="Gene3D" id="3.10.620.30">
    <property type="match status" value="1"/>
</dbReference>
<dbReference type="SUPFAM" id="SSF54001">
    <property type="entry name" value="Cysteine proteinases"/>
    <property type="match status" value="1"/>
</dbReference>
<comment type="caution">
    <text evidence="3">The sequence shown here is derived from an EMBL/GenBank/DDBJ whole genome shotgun (WGS) entry which is preliminary data.</text>
</comment>